<accession>A0A814YI40</accession>
<dbReference type="Pfam" id="PF25147">
    <property type="entry name" value="Ribophorin_II_C"/>
    <property type="match status" value="1"/>
</dbReference>
<evidence type="ECO:0000313" key="9">
    <source>
        <dbReference type="EMBL" id="CAF1230670.1"/>
    </source>
</evidence>
<name>A0A814YI40_9BILA</name>
<keyword evidence="6 7" id="KW-0472">Membrane</keyword>
<keyword evidence="5 7" id="KW-1133">Transmembrane helix</keyword>
<evidence type="ECO:0000256" key="1">
    <source>
        <dbReference type="ARBA" id="ARBA00004477"/>
    </source>
</evidence>
<dbReference type="InterPro" id="IPR008814">
    <property type="entry name" value="Swp1"/>
</dbReference>
<dbReference type="GO" id="GO:0006487">
    <property type="term" value="P:protein N-linked glycosylation"/>
    <property type="evidence" value="ECO:0007669"/>
    <property type="project" value="TreeGrafter"/>
</dbReference>
<keyword evidence="2 7" id="KW-0812">Transmembrane</keyword>
<dbReference type="PANTHER" id="PTHR12640:SF0">
    <property type="entry name" value="DOLICHYL-DIPHOSPHOOLIGOSACCHARIDE--PROTEIN GLYCOSYLTRANSFERASE SUBUNIT 2"/>
    <property type="match status" value="1"/>
</dbReference>
<evidence type="ECO:0000256" key="3">
    <source>
        <dbReference type="ARBA" id="ARBA00022729"/>
    </source>
</evidence>
<gene>
    <name evidence="9" type="ORF">IZO911_LOCUS30236</name>
</gene>
<keyword evidence="3" id="KW-0732">Signal</keyword>
<evidence type="ECO:0000256" key="4">
    <source>
        <dbReference type="ARBA" id="ARBA00022824"/>
    </source>
</evidence>
<protein>
    <recommendedName>
        <fullName evidence="8">Ribophorin II C-terminal domain-containing protein</fullName>
    </recommendedName>
</protein>
<proteinExistence type="predicted"/>
<evidence type="ECO:0000256" key="6">
    <source>
        <dbReference type="ARBA" id="ARBA00023136"/>
    </source>
</evidence>
<dbReference type="UniPathway" id="UPA00378"/>
<keyword evidence="4" id="KW-0256">Endoplasmic reticulum</keyword>
<feature type="transmembrane region" description="Helical" evidence="7">
    <location>
        <begin position="12"/>
        <end position="36"/>
    </location>
</feature>
<dbReference type="EMBL" id="CAJNOE010000468">
    <property type="protein sequence ID" value="CAF1230670.1"/>
    <property type="molecule type" value="Genomic_DNA"/>
</dbReference>
<evidence type="ECO:0000256" key="7">
    <source>
        <dbReference type="SAM" id="Phobius"/>
    </source>
</evidence>
<comment type="subcellular location">
    <subcellularLocation>
        <location evidence="1">Endoplasmic reticulum membrane</location>
        <topology evidence="1">Multi-pass membrane protein</topology>
    </subcellularLocation>
</comment>
<evidence type="ECO:0000313" key="10">
    <source>
        <dbReference type="Proteomes" id="UP000663860"/>
    </source>
</evidence>
<feature type="transmembrane region" description="Helical" evidence="7">
    <location>
        <begin position="48"/>
        <end position="68"/>
    </location>
</feature>
<reference evidence="9" key="1">
    <citation type="submission" date="2021-02" db="EMBL/GenBank/DDBJ databases">
        <authorList>
            <person name="Nowell W R."/>
        </authorList>
    </citation>
    <scope>NUCLEOTIDE SEQUENCE</scope>
</reference>
<dbReference type="PANTHER" id="PTHR12640">
    <property type="entry name" value="RIBOPHORIN II"/>
    <property type="match status" value="1"/>
</dbReference>
<evidence type="ECO:0000259" key="8">
    <source>
        <dbReference type="Pfam" id="PF25147"/>
    </source>
</evidence>
<evidence type="ECO:0000256" key="2">
    <source>
        <dbReference type="ARBA" id="ARBA00022692"/>
    </source>
</evidence>
<feature type="domain" description="Ribophorin II C-terminal" evidence="8">
    <location>
        <begin position="17"/>
        <end position="102"/>
    </location>
</feature>
<feature type="transmembrane region" description="Helical" evidence="7">
    <location>
        <begin position="80"/>
        <end position="101"/>
    </location>
</feature>
<dbReference type="Proteomes" id="UP000663860">
    <property type="component" value="Unassembled WGS sequence"/>
</dbReference>
<sequence>MLLLGSERSSKCYPLAANFIIALTLLPLLVLLILWVTLGFNLFGLPLGLSPLGFHISHGAVFALMFFYWKYLDMFQTIRYLALVSIPLFLFGHRLLATLAARSSSLLWVHACASILFVLAGIIIAYLYTNAIR</sequence>
<dbReference type="GO" id="GO:0008250">
    <property type="term" value="C:oligosaccharyltransferase complex"/>
    <property type="evidence" value="ECO:0007669"/>
    <property type="project" value="InterPro"/>
</dbReference>
<evidence type="ECO:0000256" key="5">
    <source>
        <dbReference type="ARBA" id="ARBA00022989"/>
    </source>
</evidence>
<feature type="transmembrane region" description="Helical" evidence="7">
    <location>
        <begin position="107"/>
        <end position="128"/>
    </location>
</feature>
<dbReference type="InterPro" id="IPR056790">
    <property type="entry name" value="Ribophorin_II_C"/>
</dbReference>
<organism evidence="9 10">
    <name type="scientific">Adineta steineri</name>
    <dbReference type="NCBI Taxonomy" id="433720"/>
    <lineage>
        <taxon>Eukaryota</taxon>
        <taxon>Metazoa</taxon>
        <taxon>Spiralia</taxon>
        <taxon>Gnathifera</taxon>
        <taxon>Rotifera</taxon>
        <taxon>Eurotatoria</taxon>
        <taxon>Bdelloidea</taxon>
        <taxon>Adinetida</taxon>
        <taxon>Adinetidae</taxon>
        <taxon>Adineta</taxon>
    </lineage>
</organism>
<dbReference type="AlphaFoldDB" id="A0A814YI40"/>
<comment type="caution">
    <text evidence="9">The sequence shown here is derived from an EMBL/GenBank/DDBJ whole genome shotgun (WGS) entry which is preliminary data.</text>
</comment>